<reference evidence="2 4" key="2">
    <citation type="submission" date="2017-02" db="EMBL/GenBank/DDBJ databases">
        <title>Trade-off between light-utilization and light-protection in marine flavobacteria.</title>
        <authorList>
            <person name="Kumagai Y."/>
            <person name="Yoshizawa S."/>
            <person name="Kogure K."/>
            <person name="Iwasaki W."/>
        </authorList>
    </citation>
    <scope>NUCLEOTIDE SEQUENCE [LARGE SCALE GENOMIC DNA]</scope>
    <source>
        <strain evidence="2 4">KCTC 23670</strain>
    </source>
</reference>
<proteinExistence type="predicted"/>
<keyword evidence="1" id="KW-1133">Transmembrane helix</keyword>
<reference evidence="3" key="3">
    <citation type="submission" date="2023-06" db="EMBL/GenBank/DDBJ databases">
        <authorList>
            <person name="Lucena T."/>
            <person name="Sun Q."/>
        </authorList>
    </citation>
    <scope>NUCLEOTIDE SEQUENCE</scope>
    <source>
        <strain evidence="3">CECT 8670</strain>
    </source>
</reference>
<reference evidence="3 5" key="1">
    <citation type="journal article" date="2014" name="Int. J. Syst. Evol. Microbiol.">
        <title>Complete genome sequence of Corynebacterium casei LMG S-19264T (=DSM 44701T), isolated from a smear-ripened cheese.</title>
        <authorList>
            <consortium name="US DOE Joint Genome Institute (JGI-PGF)"/>
            <person name="Walter F."/>
            <person name="Albersmeier A."/>
            <person name="Kalinowski J."/>
            <person name="Ruckert C."/>
        </authorList>
    </citation>
    <scope>NUCLEOTIDE SEQUENCE [LARGE SCALE GENOMIC DNA]</scope>
    <source>
        <strain evidence="3 5">CECT 8670</strain>
    </source>
</reference>
<evidence type="ECO:0000313" key="4">
    <source>
        <dbReference type="Proteomes" id="UP000232721"/>
    </source>
</evidence>
<protein>
    <recommendedName>
        <fullName evidence="6">DUF3592 domain-containing protein</fullName>
    </recommendedName>
</protein>
<evidence type="ECO:0000313" key="5">
    <source>
        <dbReference type="Proteomes" id="UP001228636"/>
    </source>
</evidence>
<name>A0AAJ1QYV9_9FLAO</name>
<evidence type="ECO:0000256" key="1">
    <source>
        <dbReference type="SAM" id="Phobius"/>
    </source>
</evidence>
<dbReference type="EMBL" id="JAUFQH010000010">
    <property type="protein sequence ID" value="MDN3620357.1"/>
    <property type="molecule type" value="Genomic_DNA"/>
</dbReference>
<dbReference type="AlphaFoldDB" id="A0AAJ1QYV9"/>
<feature type="transmembrane region" description="Helical" evidence="1">
    <location>
        <begin position="112"/>
        <end position="129"/>
    </location>
</feature>
<accession>A0AAJ1QYV9</accession>
<organism evidence="3 5">
    <name type="scientific">Polaribacter sejongensis</name>
    <dbReference type="NCBI Taxonomy" id="985043"/>
    <lineage>
        <taxon>Bacteria</taxon>
        <taxon>Pseudomonadati</taxon>
        <taxon>Bacteroidota</taxon>
        <taxon>Flavobacteriia</taxon>
        <taxon>Flavobacteriales</taxon>
        <taxon>Flavobacteriaceae</taxon>
    </lineage>
</organism>
<evidence type="ECO:0000313" key="2">
    <source>
        <dbReference type="EMBL" id="AUC23047.1"/>
    </source>
</evidence>
<dbReference type="Proteomes" id="UP000232721">
    <property type="component" value="Chromosome"/>
</dbReference>
<dbReference type="RefSeq" id="WP_165733285.1">
    <property type="nucleotide sequence ID" value="NZ_CP019336.1"/>
</dbReference>
<keyword evidence="1" id="KW-0472">Membrane</keyword>
<sequence>MKDKLLKFLTNYSLIIGGVFMILISLIVLRNGYLDKKITERNKTVLIKVIDCSDSGNNNYFLKFEFKGKTFVKRTKGLYCNEISGKNETELLSNEDNDRFIFLDEYKTDNDFFFGSILGLFGLFVIYKGNKKKN</sequence>
<keyword evidence="4" id="KW-1185">Reference proteome</keyword>
<dbReference type="Proteomes" id="UP001228636">
    <property type="component" value="Unassembled WGS sequence"/>
</dbReference>
<evidence type="ECO:0000313" key="3">
    <source>
        <dbReference type="EMBL" id="MDN3620357.1"/>
    </source>
</evidence>
<keyword evidence="1" id="KW-0812">Transmembrane</keyword>
<feature type="transmembrane region" description="Helical" evidence="1">
    <location>
        <begin position="12"/>
        <end position="33"/>
    </location>
</feature>
<gene>
    <name evidence="2" type="ORF">BTO15_13510</name>
    <name evidence="3" type="ORF">QWY81_12900</name>
</gene>
<evidence type="ECO:0008006" key="6">
    <source>
        <dbReference type="Google" id="ProtNLM"/>
    </source>
</evidence>
<dbReference type="EMBL" id="CP019336">
    <property type="protein sequence ID" value="AUC23047.1"/>
    <property type="molecule type" value="Genomic_DNA"/>
</dbReference>